<dbReference type="PROSITE" id="PS50188">
    <property type="entry name" value="B302_SPRY"/>
    <property type="match status" value="1"/>
</dbReference>
<reference evidence="11 12" key="1">
    <citation type="submission" date="2012-08" db="EMBL/GenBank/DDBJ databases">
        <title>Oryza genome evolution.</title>
        <authorList>
            <person name="Wing R.A."/>
        </authorList>
    </citation>
    <scope>NUCLEOTIDE SEQUENCE</scope>
</reference>
<evidence type="ECO:0000259" key="9">
    <source>
        <dbReference type="PROSITE" id="PS50089"/>
    </source>
</evidence>
<reference evidence="12" key="2">
    <citation type="submission" date="2013-12" db="EMBL/GenBank/DDBJ databases">
        <authorList>
            <person name="Yu Y."/>
            <person name="Lee S."/>
            <person name="de Baynast K."/>
            <person name="Wissotski M."/>
            <person name="Liu L."/>
            <person name="Talag J."/>
            <person name="Goicoechea J."/>
            <person name="Angelova A."/>
            <person name="Jetty R."/>
            <person name="Kudrna D."/>
            <person name="Golser W."/>
            <person name="Rivera L."/>
            <person name="Zhang J."/>
            <person name="Wing R."/>
        </authorList>
    </citation>
    <scope>NUCLEOTIDE SEQUENCE</scope>
</reference>
<evidence type="ECO:0000256" key="2">
    <source>
        <dbReference type="ARBA" id="ARBA00012483"/>
    </source>
</evidence>
<dbReference type="InterPro" id="IPR045129">
    <property type="entry name" value="RNF123/RKP/RSPRY1"/>
</dbReference>
<dbReference type="EnsemblPlants" id="LPERR07G19880.1">
    <property type="protein sequence ID" value="LPERR07G19880.1"/>
    <property type="gene ID" value="LPERR07G19880"/>
</dbReference>
<dbReference type="Gramene" id="LPERR07G19880.1">
    <property type="protein sequence ID" value="LPERR07G19880.1"/>
    <property type="gene ID" value="LPERR07G19880"/>
</dbReference>
<dbReference type="GO" id="GO:0016567">
    <property type="term" value="P:protein ubiquitination"/>
    <property type="evidence" value="ECO:0007669"/>
    <property type="project" value="UniProtKB-ARBA"/>
</dbReference>
<evidence type="ECO:0000313" key="11">
    <source>
        <dbReference type="EnsemblPlants" id="LPERR07G19880.1"/>
    </source>
</evidence>
<reference evidence="11" key="3">
    <citation type="submission" date="2015-04" db="UniProtKB">
        <authorList>
            <consortium name="EnsemblPlants"/>
        </authorList>
    </citation>
    <scope>IDENTIFICATION</scope>
</reference>
<dbReference type="CDD" id="cd16541">
    <property type="entry name" value="RING-HC_RNF123"/>
    <property type="match status" value="1"/>
</dbReference>
<dbReference type="FunFam" id="2.60.120.920:FF:000053">
    <property type="entry name" value="E3 ubiquitin-protein ligase RKP"/>
    <property type="match status" value="1"/>
</dbReference>
<evidence type="ECO:0000256" key="1">
    <source>
        <dbReference type="ARBA" id="ARBA00000900"/>
    </source>
</evidence>
<dbReference type="Gene3D" id="3.30.40.10">
    <property type="entry name" value="Zinc/RING finger domain, C3HC4 (zinc finger)"/>
    <property type="match status" value="1"/>
</dbReference>
<proteinExistence type="predicted"/>
<dbReference type="FunFam" id="3.30.40.10:FF:000133">
    <property type="entry name" value="E3 ubiquitin-protein ligase RNF123"/>
    <property type="match status" value="1"/>
</dbReference>
<comment type="catalytic activity">
    <reaction evidence="1">
        <text>S-ubiquitinyl-[E2 ubiquitin-conjugating enzyme]-L-cysteine + [acceptor protein]-L-lysine = [E2 ubiquitin-conjugating enzyme]-L-cysteine + N(6)-ubiquitinyl-[acceptor protein]-L-lysine.</text>
        <dbReference type="EC" id="2.3.2.27"/>
    </reaction>
</comment>
<dbReference type="Gene3D" id="2.60.120.920">
    <property type="match status" value="1"/>
</dbReference>
<dbReference type="GO" id="GO:0008270">
    <property type="term" value="F:zinc ion binding"/>
    <property type="evidence" value="ECO:0007669"/>
    <property type="project" value="UniProtKB-KW"/>
</dbReference>
<evidence type="ECO:0000259" key="10">
    <source>
        <dbReference type="PROSITE" id="PS50188"/>
    </source>
</evidence>
<dbReference type="SUPFAM" id="SSF49899">
    <property type="entry name" value="Concanavalin A-like lectins/glucanases"/>
    <property type="match status" value="1"/>
</dbReference>
<dbReference type="PANTHER" id="PTHR13363">
    <property type="entry name" value="RING FINGER AND SRY DOMAIN-CONTAINING"/>
    <property type="match status" value="1"/>
</dbReference>
<dbReference type="eggNOG" id="KOG4692">
    <property type="taxonomic scope" value="Eukaryota"/>
</dbReference>
<keyword evidence="5 8" id="KW-0863">Zinc-finger</keyword>
<accession>A0A0D9X1R1</accession>
<evidence type="ECO:0000313" key="12">
    <source>
        <dbReference type="Proteomes" id="UP000032180"/>
    </source>
</evidence>
<dbReference type="InterPro" id="IPR013320">
    <property type="entry name" value="ConA-like_dom_sf"/>
</dbReference>
<evidence type="ECO:0000256" key="4">
    <source>
        <dbReference type="ARBA" id="ARBA00022723"/>
    </source>
</evidence>
<dbReference type="Pfam" id="PF25576">
    <property type="entry name" value="TPR_RNF123"/>
    <property type="match status" value="1"/>
</dbReference>
<dbReference type="HOGENOM" id="CLU_006687_0_0_1"/>
<dbReference type="Proteomes" id="UP000032180">
    <property type="component" value="Chromosome 7"/>
</dbReference>
<dbReference type="InterPro" id="IPR003877">
    <property type="entry name" value="SPRY_dom"/>
</dbReference>
<dbReference type="Pfam" id="PF00622">
    <property type="entry name" value="SPRY"/>
    <property type="match status" value="1"/>
</dbReference>
<dbReference type="GO" id="GO:0061630">
    <property type="term" value="F:ubiquitin protein ligase activity"/>
    <property type="evidence" value="ECO:0007669"/>
    <property type="project" value="UniProtKB-EC"/>
</dbReference>
<keyword evidence="4" id="KW-0479">Metal-binding</keyword>
<dbReference type="SUPFAM" id="SSF57850">
    <property type="entry name" value="RING/U-box"/>
    <property type="match status" value="1"/>
</dbReference>
<dbReference type="InterPro" id="IPR001841">
    <property type="entry name" value="Znf_RING"/>
</dbReference>
<dbReference type="EC" id="2.3.2.27" evidence="2"/>
<dbReference type="STRING" id="77586.A0A0D9X1R1"/>
<evidence type="ECO:0000256" key="8">
    <source>
        <dbReference type="PROSITE-ProRule" id="PRU00175"/>
    </source>
</evidence>
<dbReference type="eggNOG" id="KOG2242">
    <property type="taxonomic scope" value="Eukaryota"/>
</dbReference>
<name>A0A0D9X1R1_9ORYZ</name>
<dbReference type="Pfam" id="PF19322">
    <property type="entry name" value="RKP_N"/>
    <property type="match status" value="1"/>
</dbReference>
<dbReference type="InterPro" id="IPR013083">
    <property type="entry name" value="Znf_RING/FYVE/PHD"/>
</dbReference>
<feature type="domain" description="RING-type" evidence="9">
    <location>
        <begin position="1223"/>
        <end position="1261"/>
    </location>
</feature>
<evidence type="ECO:0000256" key="5">
    <source>
        <dbReference type="ARBA" id="ARBA00022771"/>
    </source>
</evidence>
<dbReference type="Pfam" id="PF13920">
    <property type="entry name" value="zf-C3HC4_3"/>
    <property type="match status" value="1"/>
</dbReference>
<organism evidence="11 12">
    <name type="scientific">Leersia perrieri</name>
    <dbReference type="NCBI Taxonomy" id="77586"/>
    <lineage>
        <taxon>Eukaryota</taxon>
        <taxon>Viridiplantae</taxon>
        <taxon>Streptophyta</taxon>
        <taxon>Embryophyta</taxon>
        <taxon>Tracheophyta</taxon>
        <taxon>Spermatophyta</taxon>
        <taxon>Magnoliopsida</taxon>
        <taxon>Liliopsida</taxon>
        <taxon>Poales</taxon>
        <taxon>Poaceae</taxon>
        <taxon>BOP clade</taxon>
        <taxon>Oryzoideae</taxon>
        <taxon>Oryzeae</taxon>
        <taxon>Oryzinae</taxon>
        <taxon>Leersia</taxon>
    </lineage>
</organism>
<dbReference type="InterPro" id="IPR045737">
    <property type="entry name" value="RKP_N"/>
</dbReference>
<evidence type="ECO:0000256" key="6">
    <source>
        <dbReference type="ARBA" id="ARBA00022786"/>
    </source>
</evidence>
<feature type="domain" description="B30.2/SPRY" evidence="10">
    <location>
        <begin position="77"/>
        <end position="269"/>
    </location>
</feature>
<keyword evidence="6" id="KW-0833">Ubl conjugation pathway</keyword>
<sequence>MSSPGRTGFSPGLAVLLSSGDEAKASSQKSRLVSYHDEIGHQDIERTIEHIFDLPHKSVVRPRGPIDVGFVRSVLRNQARKFDLGCGKDTRKYDDGVLIVDKGAGQTKVVLDDSSVCGKFKSICGPLLIESSASFSSARANACVWNGKWMYEVTLETSGVQQLGWATLSCPFTDQKGVGDADDSYAFDGRRMTKWNNDPKPYGQMWAVGDVIGCCINLDAGEISFYRNGNFLGVAFDFIRKVGPRKGYYPAISLSEGERCHLNFGSHPFRYPVDGFDPIEAPPCSWMFAAYLLRCLFRLLEVQNLEKSESAYFQKLRRVKKFAPLRELFRPISEGICAEFFSTIEGSQGCSEYITWGSFITLLTDVFRAREPHDFLCLDQVLELFLQFPGCSSLLLELIMALSCMCKTAPLVLTECPFSGPYPFLALACHILRHKDVMHLWWKSEDFALSFEGFLTMKIPNKQDLQYLVPSVWWPGSSEDEVSMTLSMTTLSDAIKKIEEKHRELCTLVICFVPPTSSPQLPGSVFRSFVQSSILKARGGDHRMTSSGSFNDTVLVSLYTVILHLLSEGYSMDSSGPASSSRINYGNGVGFLHKGGKRRFPTQLLLRNDAYYNVIPRIGGSLNHLLMFYQVDAKEDEVQWDEGCMNDEETRITHTTVQKPCCCSITDVTVGLIFKENAKYIPSTSKGPCKPMHERSAHVAAECSGRSFSDEIEDKPSTSAQSEIEYGYQALHHLESMPMTNQFSPEALKEEELLDFMLLLYHLGVAPNFRQASDAFYFMSQQSQSISLLEETDRQIREKSCMEQLRRLKEARNSYHEELVDCVRHCVWYRATIFSSWKQRGMYATCMWVVELLLVLSDSSSIFHYIPEFYVESLVDSFHALRRSDPPFVSPAVFLKHGLASFVTLVVKHFDDPRIVSADVKDLLLQSITVLVQYREFMFVFENNREAINRMPRSLLSAFDNRSWIPVTNILFQLCKGLGFASSKNAESSSSATFQVLLRETCIHEEELFLSFLNRLFNTLSWTMTEFSMSIREMQDKHQVADLQQRKCSVIFDISCSLARILEFCTREIPHAFLMGPDMNLRRLTELIVFILNHIISAADAEFFDMTLRRPGQHQEKTNRTMILAPLVGIILNLMENSSTSGHRELNDVITVFTSMDCPATIHFGLQYLLSYNWSNILRGDASLAKLAQLEEFSHYFRRITMSADGDEEQGFSTGSEEEEDNCCICYNCESDTTFEPCHHRSCYGCISRHLLNSQRCFFCNAVVTSVSRISDSRIHSLRSPLAP</sequence>
<dbReference type="InterPro" id="IPR043136">
    <property type="entry name" value="B30.2/SPRY_sf"/>
</dbReference>
<dbReference type="SMART" id="SM00449">
    <property type="entry name" value="SPRY"/>
    <property type="match status" value="1"/>
</dbReference>
<dbReference type="GO" id="GO:0051603">
    <property type="term" value="P:proteolysis involved in protein catabolic process"/>
    <property type="evidence" value="ECO:0007669"/>
    <property type="project" value="TreeGrafter"/>
</dbReference>
<keyword evidence="7" id="KW-0862">Zinc</keyword>
<dbReference type="InterPro" id="IPR001870">
    <property type="entry name" value="B30.2/SPRY"/>
</dbReference>
<dbReference type="PROSITE" id="PS50089">
    <property type="entry name" value="ZF_RING_2"/>
    <property type="match status" value="1"/>
</dbReference>
<dbReference type="InterPro" id="IPR057987">
    <property type="entry name" value="TPR_RNF123/RKP"/>
</dbReference>
<evidence type="ECO:0000256" key="3">
    <source>
        <dbReference type="ARBA" id="ARBA00022679"/>
    </source>
</evidence>
<protein>
    <recommendedName>
        <fullName evidence="2">RING-type E3 ubiquitin transferase</fullName>
        <ecNumber evidence="2">2.3.2.27</ecNumber>
    </recommendedName>
</protein>
<dbReference type="PANTHER" id="PTHR13363:SF5">
    <property type="entry name" value="E3 UBIQUITIN-PROTEIN LIGASE RNF123"/>
    <property type="match status" value="1"/>
</dbReference>
<dbReference type="GO" id="GO:0005737">
    <property type="term" value="C:cytoplasm"/>
    <property type="evidence" value="ECO:0007669"/>
    <property type="project" value="TreeGrafter"/>
</dbReference>
<keyword evidence="3" id="KW-0808">Transferase</keyword>
<evidence type="ECO:0000256" key="7">
    <source>
        <dbReference type="ARBA" id="ARBA00022833"/>
    </source>
</evidence>
<keyword evidence="12" id="KW-1185">Reference proteome</keyword>